<keyword evidence="3" id="KW-1185">Reference proteome</keyword>
<proteinExistence type="predicted"/>
<evidence type="ECO:0000313" key="3">
    <source>
        <dbReference type="Proteomes" id="UP001651158"/>
    </source>
</evidence>
<evidence type="ECO:0000313" key="1">
    <source>
        <dbReference type="EMBL" id="KAL5106722.1"/>
    </source>
</evidence>
<sequence>MCANRHVVWRRCHEAKLQPPAIGQTVAQGAKLALFPSSVLSRYSCLGRDDRSMTPPPPPPPCVEDDCDIWLIGMLIHITTKARFAFAPMPITPQLVLSPHRSAWSHKAQEWAHFIGLHTRGANVCDLLAGASVGGAEDEERPLTPSVSVSLRQPVCLSLSLNVNAGVSVSVSVSESESESLRECHSERLLRSPFVEA</sequence>
<dbReference type="Proteomes" id="UP001651158">
    <property type="component" value="Unassembled WGS sequence"/>
</dbReference>
<name>A0ABR4QAP7_9CEST</name>
<evidence type="ECO:0000313" key="2">
    <source>
        <dbReference type="EMBL" id="KAL5107116.1"/>
    </source>
</evidence>
<gene>
    <name evidence="1" type="ORF">TcWFU_003546</name>
    <name evidence="2" type="ORF">TcWFU_009284</name>
</gene>
<reference evidence="1 3" key="1">
    <citation type="journal article" date="2022" name="Front. Cell. Infect. Microbiol.">
        <title>The Genomes of Two Strains of Taenia crassiceps the Animal Model for the Study of Human Cysticercosis.</title>
        <authorList>
            <person name="Bobes R.J."/>
            <person name="Estrada K."/>
            <person name="Rios-Valencia D.G."/>
            <person name="Calderon-Gallegos A."/>
            <person name="de la Torre P."/>
            <person name="Carrero J.C."/>
            <person name="Sanchez-Flores A."/>
            <person name="Laclette J.P."/>
        </authorList>
    </citation>
    <scope>NUCLEOTIDE SEQUENCE [LARGE SCALE GENOMIC DNA]</scope>
    <source>
        <strain evidence="1">WFUcys</strain>
    </source>
</reference>
<reference evidence="1" key="2">
    <citation type="submission" date="2024-12" db="EMBL/GenBank/DDBJ databases">
        <authorList>
            <person name="Estrada K."/>
            <person name="Bobes R.J."/>
            <person name="Sanchez-Flores A."/>
            <person name="Laclette J.P."/>
        </authorList>
    </citation>
    <scope>NUCLEOTIDE SEQUENCE</scope>
    <source>
        <strain evidence="1">WFUcys</strain>
        <tissue evidence="1">Peritoneal cavity of infected mice</tissue>
    </source>
</reference>
<accession>A0ABR4QAP7</accession>
<comment type="caution">
    <text evidence="1">The sequence shown here is derived from an EMBL/GenBank/DDBJ whole genome shotgun (WGS) entry which is preliminary data.</text>
</comment>
<dbReference type="EMBL" id="JAKROA010000005">
    <property type="protein sequence ID" value="KAL5106722.1"/>
    <property type="molecule type" value="Genomic_DNA"/>
</dbReference>
<protein>
    <submittedName>
        <fullName evidence="1">Uncharacterized protein</fullName>
    </submittedName>
</protein>
<dbReference type="EMBL" id="JAKROA010000005">
    <property type="protein sequence ID" value="KAL5107116.1"/>
    <property type="molecule type" value="Genomic_DNA"/>
</dbReference>
<organism evidence="1 3">
    <name type="scientific">Taenia crassiceps</name>
    <dbReference type="NCBI Taxonomy" id="6207"/>
    <lineage>
        <taxon>Eukaryota</taxon>
        <taxon>Metazoa</taxon>
        <taxon>Spiralia</taxon>
        <taxon>Lophotrochozoa</taxon>
        <taxon>Platyhelminthes</taxon>
        <taxon>Cestoda</taxon>
        <taxon>Eucestoda</taxon>
        <taxon>Cyclophyllidea</taxon>
        <taxon>Taeniidae</taxon>
        <taxon>Taenia</taxon>
    </lineage>
</organism>